<protein>
    <submittedName>
        <fullName evidence="2">Uncharacterized protein</fullName>
    </submittedName>
</protein>
<dbReference type="Proteomes" id="UP000279259">
    <property type="component" value="Unassembled WGS sequence"/>
</dbReference>
<sequence>MLDAETPIIVSDLAAELLREDPLKACVCRSDTGHGSSPMPSPCDVGYGLGDCTLAEPQLLRAVPPRRTFSLGAQGRPEDRSLSIGCAFQVRSDFELPMPLALLLAYGRPPLMPRSARDSCPAHPQVGTAIRNDLM</sequence>
<evidence type="ECO:0000256" key="1">
    <source>
        <dbReference type="SAM" id="MobiDB-lite"/>
    </source>
</evidence>
<name>A0A427YWU0_9TREE</name>
<reference evidence="2 3" key="1">
    <citation type="submission" date="2018-11" db="EMBL/GenBank/DDBJ databases">
        <title>Genome sequence of Saitozyma podzolica DSM 27192.</title>
        <authorList>
            <person name="Aliyu H."/>
            <person name="Gorte O."/>
            <person name="Ochsenreither K."/>
        </authorList>
    </citation>
    <scope>NUCLEOTIDE SEQUENCE [LARGE SCALE GENOMIC DNA]</scope>
    <source>
        <strain evidence="2 3">DSM 27192</strain>
    </source>
</reference>
<evidence type="ECO:0000313" key="3">
    <source>
        <dbReference type="Proteomes" id="UP000279259"/>
    </source>
</evidence>
<proteinExistence type="predicted"/>
<organism evidence="2 3">
    <name type="scientific">Saitozyma podzolica</name>
    <dbReference type="NCBI Taxonomy" id="1890683"/>
    <lineage>
        <taxon>Eukaryota</taxon>
        <taxon>Fungi</taxon>
        <taxon>Dikarya</taxon>
        <taxon>Basidiomycota</taxon>
        <taxon>Agaricomycotina</taxon>
        <taxon>Tremellomycetes</taxon>
        <taxon>Tremellales</taxon>
        <taxon>Trimorphomycetaceae</taxon>
        <taxon>Saitozyma</taxon>
    </lineage>
</organism>
<dbReference type="AlphaFoldDB" id="A0A427YWU0"/>
<evidence type="ECO:0000313" key="2">
    <source>
        <dbReference type="EMBL" id="RSH95421.1"/>
    </source>
</evidence>
<feature type="region of interest" description="Disordered" evidence="1">
    <location>
        <begin position="115"/>
        <end position="135"/>
    </location>
</feature>
<comment type="caution">
    <text evidence="2">The sequence shown here is derived from an EMBL/GenBank/DDBJ whole genome shotgun (WGS) entry which is preliminary data.</text>
</comment>
<accession>A0A427YWU0</accession>
<keyword evidence="3" id="KW-1185">Reference proteome</keyword>
<dbReference type="EMBL" id="RSCD01000001">
    <property type="protein sequence ID" value="RSH95421.1"/>
    <property type="molecule type" value="Genomic_DNA"/>
</dbReference>
<gene>
    <name evidence="2" type="ORF">EHS25_000511</name>
</gene>